<feature type="non-terminal residue" evidence="7">
    <location>
        <position position="1"/>
    </location>
</feature>
<name>A0A382NC66_9ZZZZ</name>
<dbReference type="InterPro" id="IPR006076">
    <property type="entry name" value="FAD-dep_OxRdtase"/>
</dbReference>
<proteinExistence type="inferred from homology"/>
<sequence length="347" mass="37461">VEEVDLVIVGGGIIGLACAGATARPGRTVCLLERHSRPGTETSTHNSGVIHAGIYYPTDSLKAQLCVEGRETLYRFCQAHKVPHLRCGKLILAGADEDETRLERLIVRGQSNGVDDLEIVDADRVRHLEPNVTSRTALWSPSTGIVEAEALVRALHREAAARETLLLPGMPLVSADPSAKGVEIRTPAETIHARAVVNAAGLYADEVSAAVGGRQFTIYPCRGEYADFVGRNRGLVGRPVYPLPAPAGEHLGVHVTPTTWGNVSAGPTVHYQNDKRDYERDRLPVEAFVDPVRTLLPTIRPEDLRLGGTGIRAKLSPNETTFSDFLIEQDPIHPRLIQAAGIDSPGL</sequence>
<comment type="cofactor">
    <cofactor evidence="1">
        <name>FAD</name>
        <dbReference type="ChEBI" id="CHEBI:57692"/>
    </cofactor>
</comment>
<accession>A0A382NC66</accession>
<dbReference type="InterPro" id="IPR036188">
    <property type="entry name" value="FAD/NAD-bd_sf"/>
</dbReference>
<gene>
    <name evidence="7" type="ORF">METZ01_LOCUS310176</name>
</gene>
<feature type="non-terminal residue" evidence="7">
    <location>
        <position position="347"/>
    </location>
</feature>
<keyword evidence="2" id="KW-0285">Flavoprotein</keyword>
<dbReference type="SUPFAM" id="SSF51905">
    <property type="entry name" value="FAD/NAD(P)-binding domain"/>
    <property type="match status" value="1"/>
</dbReference>
<evidence type="ECO:0000256" key="5">
    <source>
        <dbReference type="ARBA" id="ARBA00037941"/>
    </source>
</evidence>
<protein>
    <recommendedName>
        <fullName evidence="6">FAD dependent oxidoreductase domain-containing protein</fullName>
    </recommendedName>
</protein>
<dbReference type="GO" id="GO:0047545">
    <property type="term" value="F:(S)-2-hydroxyglutarate dehydrogenase activity"/>
    <property type="evidence" value="ECO:0007669"/>
    <property type="project" value="TreeGrafter"/>
</dbReference>
<comment type="similarity">
    <text evidence="5">Belongs to the L2HGDH family.</text>
</comment>
<dbReference type="EMBL" id="UINC01098640">
    <property type="protein sequence ID" value="SVC57322.1"/>
    <property type="molecule type" value="Genomic_DNA"/>
</dbReference>
<dbReference type="Gene3D" id="3.50.50.60">
    <property type="entry name" value="FAD/NAD(P)-binding domain"/>
    <property type="match status" value="1"/>
</dbReference>
<evidence type="ECO:0000313" key="7">
    <source>
        <dbReference type="EMBL" id="SVC57322.1"/>
    </source>
</evidence>
<evidence type="ECO:0000256" key="3">
    <source>
        <dbReference type="ARBA" id="ARBA00022827"/>
    </source>
</evidence>
<keyword evidence="3" id="KW-0274">FAD</keyword>
<keyword evidence="4" id="KW-0560">Oxidoreductase</keyword>
<dbReference type="Pfam" id="PF01266">
    <property type="entry name" value="DAO"/>
    <property type="match status" value="1"/>
</dbReference>
<dbReference type="PANTHER" id="PTHR43104:SF4">
    <property type="entry name" value="L-2-HYDROXYGLUTARATE DEHYDROGENASE, MITOCHONDRIAL"/>
    <property type="match status" value="1"/>
</dbReference>
<organism evidence="7">
    <name type="scientific">marine metagenome</name>
    <dbReference type="NCBI Taxonomy" id="408172"/>
    <lineage>
        <taxon>unclassified sequences</taxon>
        <taxon>metagenomes</taxon>
        <taxon>ecological metagenomes</taxon>
    </lineage>
</organism>
<reference evidence="7" key="1">
    <citation type="submission" date="2018-05" db="EMBL/GenBank/DDBJ databases">
        <authorList>
            <person name="Lanie J.A."/>
            <person name="Ng W.-L."/>
            <person name="Kazmierczak K.M."/>
            <person name="Andrzejewski T.M."/>
            <person name="Davidsen T.M."/>
            <person name="Wayne K.J."/>
            <person name="Tettelin H."/>
            <person name="Glass J.I."/>
            <person name="Rusch D."/>
            <person name="Podicherti R."/>
            <person name="Tsui H.-C.T."/>
            <person name="Winkler M.E."/>
        </authorList>
    </citation>
    <scope>NUCLEOTIDE SEQUENCE</scope>
</reference>
<dbReference type="PANTHER" id="PTHR43104">
    <property type="entry name" value="L-2-HYDROXYGLUTARATE DEHYDROGENASE, MITOCHONDRIAL"/>
    <property type="match status" value="1"/>
</dbReference>
<dbReference type="Gene3D" id="3.30.9.10">
    <property type="entry name" value="D-Amino Acid Oxidase, subunit A, domain 2"/>
    <property type="match status" value="1"/>
</dbReference>
<evidence type="ECO:0000259" key="6">
    <source>
        <dbReference type="Pfam" id="PF01266"/>
    </source>
</evidence>
<evidence type="ECO:0000256" key="4">
    <source>
        <dbReference type="ARBA" id="ARBA00023002"/>
    </source>
</evidence>
<evidence type="ECO:0000256" key="1">
    <source>
        <dbReference type="ARBA" id="ARBA00001974"/>
    </source>
</evidence>
<evidence type="ECO:0000256" key="2">
    <source>
        <dbReference type="ARBA" id="ARBA00022630"/>
    </source>
</evidence>
<dbReference type="AlphaFoldDB" id="A0A382NC66"/>
<feature type="domain" description="FAD dependent oxidoreductase" evidence="6">
    <location>
        <begin position="5"/>
        <end position="347"/>
    </location>
</feature>